<feature type="domain" description="DUF6456" evidence="2">
    <location>
        <begin position="53"/>
        <end position="187"/>
    </location>
</feature>
<dbReference type="HOGENOM" id="CLU_117500_0_0_5"/>
<dbReference type="STRING" id="316056.RPC_1776"/>
<protein>
    <recommendedName>
        <fullName evidence="2">DUF6456 domain-containing protein</fullName>
    </recommendedName>
</protein>
<dbReference type="Pfam" id="PF20057">
    <property type="entry name" value="DUF6456"/>
    <property type="match status" value="1"/>
</dbReference>
<sequence>MTDRNRKPARHAAEAARSAATAEAGEAIDGFRARHLELARREVMTAAGLSKVTVNDGESPLAWLARRKGRDGRAMITPTQFIAGEKLRADFTRGQLTPRVTSNWDAPSGRQRAAGGGGGEMTDVVIASRQRLRAALQACGPEFAGLLMDVCCFLRGLEEVESQRGWPSRSAKVVLQLALDRLARHYGLDDQATGAAAARLRSWMADDAGFSAG</sequence>
<gene>
    <name evidence="3" type="ordered locus">RPC_1776</name>
</gene>
<reference evidence="3" key="1">
    <citation type="submission" date="2006-03" db="EMBL/GenBank/DDBJ databases">
        <title>Complete sequence of Rhodopseudomonas palustris BisB18.</title>
        <authorList>
            <consortium name="US DOE Joint Genome Institute"/>
            <person name="Copeland A."/>
            <person name="Lucas S."/>
            <person name="Lapidus A."/>
            <person name="Barry K."/>
            <person name="Detter J.C."/>
            <person name="Glavina del Rio T."/>
            <person name="Hammon N."/>
            <person name="Israni S."/>
            <person name="Dalin E."/>
            <person name="Tice H."/>
            <person name="Pitluck S."/>
            <person name="Chain P."/>
            <person name="Malfatti S."/>
            <person name="Shin M."/>
            <person name="Vergez L."/>
            <person name="Schmutz J."/>
            <person name="Larimer F."/>
            <person name="Land M."/>
            <person name="Hauser L."/>
            <person name="Pelletier D.A."/>
            <person name="Kyrpides N."/>
            <person name="Anderson I."/>
            <person name="Oda Y."/>
            <person name="Harwood C.S."/>
            <person name="Richardson P."/>
        </authorList>
    </citation>
    <scope>NUCLEOTIDE SEQUENCE [LARGE SCALE GENOMIC DNA]</scope>
    <source>
        <strain evidence="3">BisB18</strain>
    </source>
</reference>
<dbReference type="AlphaFoldDB" id="Q217V1"/>
<feature type="compositionally biased region" description="Basic and acidic residues" evidence="1">
    <location>
        <begin position="1"/>
        <end position="14"/>
    </location>
</feature>
<feature type="region of interest" description="Disordered" evidence="1">
    <location>
        <begin position="98"/>
        <end position="119"/>
    </location>
</feature>
<dbReference type="eggNOG" id="COG0583">
    <property type="taxonomic scope" value="Bacteria"/>
</dbReference>
<proteinExistence type="predicted"/>
<evidence type="ECO:0000313" key="3">
    <source>
        <dbReference type="EMBL" id="ABD87335.1"/>
    </source>
</evidence>
<evidence type="ECO:0000256" key="1">
    <source>
        <dbReference type="SAM" id="MobiDB-lite"/>
    </source>
</evidence>
<dbReference type="InterPro" id="IPR045599">
    <property type="entry name" value="DUF6456"/>
</dbReference>
<feature type="region of interest" description="Disordered" evidence="1">
    <location>
        <begin position="1"/>
        <end position="22"/>
    </location>
</feature>
<dbReference type="EMBL" id="CP000301">
    <property type="protein sequence ID" value="ABD87335.1"/>
    <property type="molecule type" value="Genomic_DNA"/>
</dbReference>
<organism evidence="3">
    <name type="scientific">Rhodopseudomonas palustris (strain BisB18)</name>
    <dbReference type="NCBI Taxonomy" id="316056"/>
    <lineage>
        <taxon>Bacteria</taxon>
        <taxon>Pseudomonadati</taxon>
        <taxon>Pseudomonadota</taxon>
        <taxon>Alphaproteobacteria</taxon>
        <taxon>Hyphomicrobiales</taxon>
        <taxon>Nitrobacteraceae</taxon>
        <taxon>Rhodopseudomonas</taxon>
    </lineage>
</organism>
<accession>Q217V1</accession>
<dbReference type="OrthoDB" id="7476630at2"/>
<dbReference type="KEGG" id="rpc:RPC_1776"/>
<dbReference type="RefSeq" id="WP_011472239.1">
    <property type="nucleotide sequence ID" value="NC_007925.1"/>
</dbReference>
<evidence type="ECO:0000259" key="2">
    <source>
        <dbReference type="Pfam" id="PF20057"/>
    </source>
</evidence>
<name>Q217V1_RHOPB</name>